<dbReference type="Proteomes" id="UP000326924">
    <property type="component" value="Unassembled WGS sequence"/>
</dbReference>
<evidence type="ECO:0000256" key="2">
    <source>
        <dbReference type="ARBA" id="ARBA00009430"/>
    </source>
</evidence>
<comment type="caution">
    <text evidence="7">The sequence shown here is derived from an EMBL/GenBank/DDBJ whole genome shotgun (WGS) entry which is preliminary data.</text>
</comment>
<name>A0A5J5F3I5_9PEZI</name>
<sequence>MPSDKKRKRGSAQAPAEPIKIVSPEATDFPPVVATTVGVSLPQLPFKPYTAPSTIETSKKKRARPEYLLHGANARLDYEGREVAEDAQYHRYYVGIFDPATNTVELHPAPKVHVTSSIKAHRQRDLEVQEKGSDFSYQDQRVALGKAFGTRKAQSALNSREINKIDVSDMDKSVSTAIVNQIEENTKDMPSTLELGNALQDERPLPTFNAEATKPDEVYQREDLVSDEEWESIWVSDWIKNNHVNTKSTHVNKRAMVLITDSSKKHTRELKLLKYIASLIDFYRFQQKGRGKLPPLSKAKGSFHGTSPVILEGFYSRFTEAVSGQTIKGEDGKIKDSDRHMVSPRLEQKILFWLAILSLMVDKYDVDILDLKHDLNIQPREIAQAFREVGCQIRELTKLQYTTAKMTLAEARQHKRAVLKVPLEFPPPPKKRAGGAGRR</sequence>
<dbReference type="PANTHER" id="PTHR14440">
    <property type="entry name" value="DNA-DIRECTED RNA POLYMERASE I SUBUNIT RPA49"/>
    <property type="match status" value="1"/>
</dbReference>
<keyword evidence="5" id="KW-0539">Nucleus</keyword>
<gene>
    <name evidence="7" type="ORF">FN846DRAFT_494709</name>
</gene>
<feature type="region of interest" description="Disordered" evidence="6">
    <location>
        <begin position="1"/>
        <end position="22"/>
    </location>
</feature>
<evidence type="ECO:0000256" key="3">
    <source>
        <dbReference type="ARBA" id="ARBA00022478"/>
    </source>
</evidence>
<dbReference type="InterPro" id="IPR009668">
    <property type="entry name" value="RNA_pol-assoc_fac_A49-like"/>
</dbReference>
<dbReference type="FunCoup" id="A0A5J5F3I5">
    <property type="interactions" value="700"/>
</dbReference>
<reference evidence="7 8" key="1">
    <citation type="submission" date="2019-09" db="EMBL/GenBank/DDBJ databases">
        <title>Draft genome of the ectomycorrhizal ascomycete Sphaerosporella brunnea.</title>
        <authorList>
            <consortium name="DOE Joint Genome Institute"/>
            <person name="Benucci G.M."/>
            <person name="Marozzi G."/>
            <person name="Antonielli L."/>
            <person name="Sanchez S."/>
            <person name="Marco P."/>
            <person name="Wang X."/>
            <person name="Falini L.B."/>
            <person name="Barry K."/>
            <person name="Haridas S."/>
            <person name="Lipzen A."/>
            <person name="Labutti K."/>
            <person name="Grigoriev I.V."/>
            <person name="Murat C."/>
            <person name="Martin F."/>
            <person name="Albertini E."/>
            <person name="Donnini D."/>
            <person name="Bonito G."/>
        </authorList>
    </citation>
    <scope>NUCLEOTIDE SEQUENCE [LARGE SCALE GENOMIC DNA]</scope>
    <source>
        <strain evidence="7 8">Sb_GMNB300</strain>
    </source>
</reference>
<dbReference type="EMBL" id="VXIS01000041">
    <property type="protein sequence ID" value="KAA8910894.1"/>
    <property type="molecule type" value="Genomic_DNA"/>
</dbReference>
<dbReference type="OrthoDB" id="532500at2759"/>
<evidence type="ECO:0000313" key="7">
    <source>
        <dbReference type="EMBL" id="KAA8910894.1"/>
    </source>
</evidence>
<dbReference type="GO" id="GO:0006351">
    <property type="term" value="P:DNA-templated transcription"/>
    <property type="evidence" value="ECO:0007669"/>
    <property type="project" value="InterPro"/>
</dbReference>
<evidence type="ECO:0000256" key="4">
    <source>
        <dbReference type="ARBA" id="ARBA00023163"/>
    </source>
</evidence>
<feature type="compositionally biased region" description="Basic residues" evidence="6">
    <location>
        <begin position="1"/>
        <end position="10"/>
    </location>
</feature>
<keyword evidence="3" id="KW-0240">DNA-directed RNA polymerase</keyword>
<comment type="subcellular location">
    <subcellularLocation>
        <location evidence="1">Nucleus</location>
        <location evidence="1">Nucleolus</location>
    </subcellularLocation>
</comment>
<organism evidence="7 8">
    <name type="scientific">Sphaerosporella brunnea</name>
    <dbReference type="NCBI Taxonomy" id="1250544"/>
    <lineage>
        <taxon>Eukaryota</taxon>
        <taxon>Fungi</taxon>
        <taxon>Dikarya</taxon>
        <taxon>Ascomycota</taxon>
        <taxon>Pezizomycotina</taxon>
        <taxon>Pezizomycetes</taxon>
        <taxon>Pezizales</taxon>
        <taxon>Pyronemataceae</taxon>
        <taxon>Sphaerosporella</taxon>
    </lineage>
</organism>
<dbReference type="AlphaFoldDB" id="A0A5J5F3I5"/>
<comment type="similarity">
    <text evidence="2">Belongs to the eukaryotic RPA49/POLR1E RNA polymerase subunit family.</text>
</comment>
<evidence type="ECO:0000256" key="1">
    <source>
        <dbReference type="ARBA" id="ARBA00004604"/>
    </source>
</evidence>
<dbReference type="GO" id="GO:0005730">
    <property type="term" value="C:nucleolus"/>
    <property type="evidence" value="ECO:0007669"/>
    <property type="project" value="UniProtKB-SubCell"/>
</dbReference>
<accession>A0A5J5F3I5</accession>
<dbReference type="Pfam" id="PF06870">
    <property type="entry name" value="RNA_pol_I_A49"/>
    <property type="match status" value="1"/>
</dbReference>
<keyword evidence="4" id="KW-0804">Transcription</keyword>
<evidence type="ECO:0000313" key="8">
    <source>
        <dbReference type="Proteomes" id="UP000326924"/>
    </source>
</evidence>
<dbReference type="GO" id="GO:0000428">
    <property type="term" value="C:DNA-directed RNA polymerase complex"/>
    <property type="evidence" value="ECO:0007669"/>
    <property type="project" value="UniProtKB-KW"/>
</dbReference>
<dbReference type="GO" id="GO:0003677">
    <property type="term" value="F:DNA binding"/>
    <property type="evidence" value="ECO:0007669"/>
    <property type="project" value="InterPro"/>
</dbReference>
<protein>
    <submittedName>
        <fullName evidence="7">RNA polymerase I associated factor, A49-like protein</fullName>
    </submittedName>
</protein>
<evidence type="ECO:0000256" key="5">
    <source>
        <dbReference type="ARBA" id="ARBA00023242"/>
    </source>
</evidence>
<keyword evidence="8" id="KW-1185">Reference proteome</keyword>
<evidence type="ECO:0000256" key="6">
    <source>
        <dbReference type="SAM" id="MobiDB-lite"/>
    </source>
</evidence>
<proteinExistence type="inferred from homology"/>
<dbReference type="InParanoid" id="A0A5J5F3I5"/>